<name>A0LTZ8_ACIC1</name>
<sequence>MTERTNMLETAELSELERGRIDVDDAPVHPQPHSHGLQGGRHLERTFSFDPADFPEPDSHQELWRFAALPRLRPLFAGPPATGTVDVSWPDAAPVQTVPMTDPRLDVVHTPFDRISAVARQRVTEALVVDIGDTAAEPVTLAAKGTGGVSYGHLLVTTRPGSAGTVVLDHRGSGTYAANVELDVADGSSLTFVTIQDWDDDAIHVAAHSARIGRDARLRHINVSFGGSAVRISPLVTFAAPGGDAELLGVFFADAGQHIDARLMVDHSAPNCRSRVNYRGALQGEKARTVWVGDVIIRPQAVGTDTYEANRNLLLTDGARADSVPNLEILTGEVIGAGHASATGRLDDEQLFYLQARGIPRDQARRLIVRGFFADVIEDIGIPELVTRLLAHVDRELELTELTAVNR</sequence>
<dbReference type="InParanoid" id="A0LTZ8"/>
<dbReference type="InterPro" id="IPR055346">
    <property type="entry name" value="Fe-S_cluster_assembly_SufBD"/>
</dbReference>
<dbReference type="Pfam" id="PF01458">
    <property type="entry name" value="SUFBD_core"/>
    <property type="match status" value="1"/>
</dbReference>
<dbReference type="HOGENOM" id="CLU_026231_6_0_11"/>
<dbReference type="PANTHER" id="PTHR43575:SF1">
    <property type="entry name" value="PROTEIN ABCI7, CHLOROPLASTIC"/>
    <property type="match status" value="1"/>
</dbReference>
<dbReference type="eggNOG" id="COG0719">
    <property type="taxonomic scope" value="Bacteria"/>
</dbReference>
<dbReference type="InterPro" id="IPR000825">
    <property type="entry name" value="SUF_FeS_clus_asmbl_SufBD_core"/>
</dbReference>
<dbReference type="FunCoup" id="A0LTZ8">
    <property type="interactions" value="4"/>
</dbReference>
<dbReference type="InterPro" id="IPR011542">
    <property type="entry name" value="SUF_FeS_clus_asmbl_SufD"/>
</dbReference>
<evidence type="ECO:0000259" key="2">
    <source>
        <dbReference type="Pfam" id="PF01458"/>
    </source>
</evidence>
<dbReference type="EMBL" id="CP000481">
    <property type="protein sequence ID" value="ABK52908.1"/>
    <property type="molecule type" value="Genomic_DNA"/>
</dbReference>
<accession>A0LTZ8</accession>
<dbReference type="AlphaFoldDB" id="A0LTZ8"/>
<dbReference type="InterPro" id="IPR037284">
    <property type="entry name" value="SUF_FeS_clus_asmbl_SufBD_sf"/>
</dbReference>
<dbReference type="Proteomes" id="UP000008221">
    <property type="component" value="Chromosome"/>
</dbReference>
<evidence type="ECO:0000313" key="3">
    <source>
        <dbReference type="EMBL" id="ABK52908.1"/>
    </source>
</evidence>
<dbReference type="PANTHER" id="PTHR43575">
    <property type="entry name" value="PROTEIN ABCI7, CHLOROPLASTIC"/>
    <property type="match status" value="1"/>
</dbReference>
<protein>
    <submittedName>
        <fullName evidence="3">Iron-regulated ABC transporter permease protein SufD</fullName>
    </submittedName>
</protein>
<organism evidence="3 4">
    <name type="scientific">Acidothermus cellulolyticus (strain ATCC 43068 / DSM 8971 / 11B)</name>
    <dbReference type="NCBI Taxonomy" id="351607"/>
    <lineage>
        <taxon>Bacteria</taxon>
        <taxon>Bacillati</taxon>
        <taxon>Actinomycetota</taxon>
        <taxon>Actinomycetes</taxon>
        <taxon>Acidothermales</taxon>
        <taxon>Acidothermaceae</taxon>
        <taxon>Acidothermus</taxon>
    </lineage>
</organism>
<gene>
    <name evidence="3" type="ordered locus">Acel_1136</name>
</gene>
<dbReference type="GO" id="GO:0016226">
    <property type="term" value="P:iron-sulfur cluster assembly"/>
    <property type="evidence" value="ECO:0007669"/>
    <property type="project" value="InterPro"/>
</dbReference>
<feature type="domain" description="SUF system FeS cluster assembly SufBD core" evidence="2">
    <location>
        <begin position="145"/>
        <end position="372"/>
    </location>
</feature>
<comment type="similarity">
    <text evidence="1">Belongs to the iron-sulfur cluster assembly SufBD family.</text>
</comment>
<dbReference type="NCBIfam" id="TIGR01981">
    <property type="entry name" value="sufD"/>
    <property type="match status" value="1"/>
</dbReference>
<keyword evidence="4" id="KW-1185">Reference proteome</keyword>
<dbReference type="KEGG" id="ace:Acel_1136"/>
<dbReference type="STRING" id="351607.Acel_1136"/>
<evidence type="ECO:0000256" key="1">
    <source>
        <dbReference type="ARBA" id="ARBA00043967"/>
    </source>
</evidence>
<proteinExistence type="inferred from homology"/>
<reference evidence="3 4" key="1">
    <citation type="journal article" date="2009" name="Genome Res.">
        <title>Complete genome of the cellulolytic thermophile Acidothermus cellulolyticus 11B provides insights into its ecophysiological and evolutionary adaptations.</title>
        <authorList>
            <person name="Barabote R.D."/>
            <person name="Xie G."/>
            <person name="Leu D.H."/>
            <person name="Normand P."/>
            <person name="Necsulea A."/>
            <person name="Daubin V."/>
            <person name="Medigue C."/>
            <person name="Adney W.S."/>
            <person name="Xu X.C."/>
            <person name="Lapidus A."/>
            <person name="Parales R.E."/>
            <person name="Detter C."/>
            <person name="Pujic P."/>
            <person name="Bruce D."/>
            <person name="Lavire C."/>
            <person name="Challacombe J.F."/>
            <person name="Brettin T.S."/>
            <person name="Berry A.M."/>
        </authorList>
    </citation>
    <scope>NUCLEOTIDE SEQUENCE [LARGE SCALE GENOMIC DNA]</scope>
    <source>
        <strain evidence="4">ATCC 43068 / DSM 8971 / 11B</strain>
    </source>
</reference>
<dbReference type="SUPFAM" id="SSF101960">
    <property type="entry name" value="Stabilizer of iron transporter SufD"/>
    <property type="match status" value="1"/>
</dbReference>
<evidence type="ECO:0000313" key="4">
    <source>
        <dbReference type="Proteomes" id="UP000008221"/>
    </source>
</evidence>